<accession>A0A7I4YKN0</accession>
<reference evidence="3" key="1">
    <citation type="submission" date="2020-12" db="UniProtKB">
        <authorList>
            <consortium name="WormBaseParasite"/>
        </authorList>
    </citation>
    <scope>IDENTIFICATION</scope>
    <source>
        <strain evidence="3">MHco3</strain>
    </source>
</reference>
<dbReference type="WBParaSite" id="HCON_00112900-00001">
    <property type="protein sequence ID" value="HCON_00112900-00001"/>
    <property type="gene ID" value="HCON_00112900"/>
</dbReference>
<evidence type="ECO:0000256" key="1">
    <source>
        <dbReference type="SAM" id="MobiDB-lite"/>
    </source>
</evidence>
<evidence type="ECO:0000313" key="3">
    <source>
        <dbReference type="WBParaSite" id="HCON_00112900-00001"/>
    </source>
</evidence>
<sequence length="161" mass="18446">MKSTTGSPNIFAIALEKAESPQVAKRRSSSKTLELIRQRGIARATGNHQQNVRTCEAMQRSDKGRSEREKRQQLWTKPAEAETWTLRKQDEHAVSVASTALWGRTMLGISLYTQVQKGIRSSEPHQLMKTRDAVDYAKKSKIRWAGHVMRYSDDRWTKAVY</sequence>
<feature type="region of interest" description="Disordered" evidence="1">
    <location>
        <begin position="44"/>
        <end position="80"/>
    </location>
</feature>
<proteinExistence type="predicted"/>
<feature type="compositionally biased region" description="Basic and acidic residues" evidence="1">
    <location>
        <begin position="59"/>
        <end position="72"/>
    </location>
</feature>
<evidence type="ECO:0000313" key="2">
    <source>
        <dbReference type="Proteomes" id="UP000025227"/>
    </source>
</evidence>
<protein>
    <submittedName>
        <fullName evidence="3">Transposase</fullName>
    </submittedName>
</protein>
<dbReference type="AlphaFoldDB" id="A0A7I4YKN0"/>
<dbReference type="OMA" id="IDEQYNR"/>
<name>A0A7I4YKN0_HAECO</name>
<organism evidence="2 3">
    <name type="scientific">Haemonchus contortus</name>
    <name type="common">Barber pole worm</name>
    <dbReference type="NCBI Taxonomy" id="6289"/>
    <lineage>
        <taxon>Eukaryota</taxon>
        <taxon>Metazoa</taxon>
        <taxon>Ecdysozoa</taxon>
        <taxon>Nematoda</taxon>
        <taxon>Chromadorea</taxon>
        <taxon>Rhabditida</taxon>
        <taxon>Rhabditina</taxon>
        <taxon>Rhabditomorpha</taxon>
        <taxon>Strongyloidea</taxon>
        <taxon>Trichostrongylidae</taxon>
        <taxon>Haemonchus</taxon>
    </lineage>
</organism>
<dbReference type="Proteomes" id="UP000025227">
    <property type="component" value="Unplaced"/>
</dbReference>
<keyword evidence="2" id="KW-1185">Reference proteome</keyword>